<gene>
    <name evidence="1" type="ORF">Tfer_0886</name>
</gene>
<dbReference type="AlphaFoldDB" id="A0A0L6W4C3"/>
<organism evidence="1 2">
    <name type="scientific">Thermincola ferriacetica</name>
    <dbReference type="NCBI Taxonomy" id="281456"/>
    <lineage>
        <taxon>Bacteria</taxon>
        <taxon>Bacillati</taxon>
        <taxon>Bacillota</taxon>
        <taxon>Clostridia</taxon>
        <taxon>Eubacteriales</taxon>
        <taxon>Thermincolaceae</taxon>
        <taxon>Thermincola</taxon>
    </lineage>
</organism>
<proteinExistence type="predicted"/>
<evidence type="ECO:0000313" key="2">
    <source>
        <dbReference type="Proteomes" id="UP000037175"/>
    </source>
</evidence>
<name>A0A0L6W4C3_9FIRM</name>
<dbReference type="EMBL" id="LGTE01000004">
    <property type="protein sequence ID" value="KNZ70326.1"/>
    <property type="molecule type" value="Genomic_DNA"/>
</dbReference>
<accession>A0A0L6W4C3</accession>
<dbReference type="Proteomes" id="UP000037175">
    <property type="component" value="Unassembled WGS sequence"/>
</dbReference>
<keyword evidence="2" id="KW-1185">Reference proteome</keyword>
<sequence length="124" mass="13662">MPKHMEIKKIINLTPHPVTLVREDGAAVEIPSAAEKLPRCSETSEQIGEIFIGDLRIPVIRKSLGRVENLPDPEEGTFYIVSLAVAQAARHRRDLLVPNDTVRDEQGKIIGCRSLATVADALED</sequence>
<comment type="caution">
    <text evidence="1">The sequence shown here is derived from an EMBL/GenBank/DDBJ whole genome shotgun (WGS) entry which is preliminary data.</text>
</comment>
<evidence type="ECO:0000313" key="1">
    <source>
        <dbReference type="EMBL" id="KNZ70326.1"/>
    </source>
</evidence>
<dbReference type="RefSeq" id="WP_052217037.1">
    <property type="nucleotide sequence ID" value="NZ_LGTE01000004.1"/>
</dbReference>
<reference evidence="2" key="1">
    <citation type="submission" date="2015-07" db="EMBL/GenBank/DDBJ databases">
        <title>Complete Genome of Thermincola ferriacetica strain Z-0001T.</title>
        <authorList>
            <person name="Lusk B."/>
            <person name="Badalamenti J.P."/>
            <person name="Parameswaran P."/>
            <person name="Bond D.R."/>
            <person name="Torres C.I."/>
        </authorList>
    </citation>
    <scope>NUCLEOTIDE SEQUENCE [LARGE SCALE GENOMIC DNA]</scope>
    <source>
        <strain evidence="2">Z-0001</strain>
    </source>
</reference>
<protein>
    <submittedName>
        <fullName evidence="1">Uncharacterized protein</fullName>
    </submittedName>
</protein>